<comment type="subcellular location">
    <subcellularLocation>
        <location evidence="1 5">Cytoplasm</location>
    </subcellularLocation>
</comment>
<evidence type="ECO:0000256" key="1">
    <source>
        <dbReference type="ARBA" id="ARBA00004496"/>
    </source>
</evidence>
<keyword evidence="4 5" id="KW-0963">Cytoplasm</keyword>
<dbReference type="InterPro" id="IPR036388">
    <property type="entry name" value="WH-like_DNA-bd_sf"/>
</dbReference>
<protein>
    <recommendedName>
        <fullName evidence="3 5">Regulatory protein RecX</fullName>
    </recommendedName>
</protein>
<dbReference type="EMBL" id="CP045798">
    <property type="protein sequence ID" value="QNB45686.1"/>
    <property type="molecule type" value="Genomic_DNA"/>
</dbReference>
<evidence type="ECO:0000313" key="6">
    <source>
        <dbReference type="EMBL" id="QNB45686.1"/>
    </source>
</evidence>
<name>A0A7G6E0T2_THEFR</name>
<accession>A0A7G6E0T2</accession>
<dbReference type="OrthoDB" id="1809454at2"/>
<evidence type="ECO:0000256" key="3">
    <source>
        <dbReference type="ARBA" id="ARBA00018111"/>
    </source>
</evidence>
<organism evidence="6 7">
    <name type="scientific">Thermanaerosceptrum fracticalcis</name>
    <dbReference type="NCBI Taxonomy" id="1712410"/>
    <lineage>
        <taxon>Bacteria</taxon>
        <taxon>Bacillati</taxon>
        <taxon>Bacillota</taxon>
        <taxon>Clostridia</taxon>
        <taxon>Eubacteriales</taxon>
        <taxon>Peptococcaceae</taxon>
        <taxon>Thermanaerosceptrum</taxon>
    </lineage>
</organism>
<dbReference type="Gene3D" id="1.10.10.10">
    <property type="entry name" value="Winged helix-like DNA-binding domain superfamily/Winged helix DNA-binding domain"/>
    <property type="match status" value="1"/>
</dbReference>
<comment type="similarity">
    <text evidence="2 5">Belongs to the RecX family.</text>
</comment>
<dbReference type="HAMAP" id="MF_01114">
    <property type="entry name" value="RecX"/>
    <property type="match status" value="1"/>
</dbReference>
<gene>
    <name evidence="5" type="primary">recX</name>
    <name evidence="6" type="ORF">BR63_04800</name>
</gene>
<evidence type="ECO:0000313" key="7">
    <source>
        <dbReference type="Proteomes" id="UP000515847"/>
    </source>
</evidence>
<dbReference type="GO" id="GO:0005737">
    <property type="term" value="C:cytoplasm"/>
    <property type="evidence" value="ECO:0007669"/>
    <property type="project" value="UniProtKB-SubCell"/>
</dbReference>
<dbReference type="InterPro" id="IPR003783">
    <property type="entry name" value="Regulatory_RecX"/>
</dbReference>
<dbReference type="GO" id="GO:0006282">
    <property type="term" value="P:regulation of DNA repair"/>
    <property type="evidence" value="ECO:0007669"/>
    <property type="project" value="UniProtKB-UniRule"/>
</dbReference>
<dbReference type="RefSeq" id="WP_034419827.1">
    <property type="nucleotide sequence ID" value="NZ_CP045798.1"/>
</dbReference>
<dbReference type="AlphaFoldDB" id="A0A7G6E0T2"/>
<comment type="function">
    <text evidence="5">Modulates RecA activity.</text>
</comment>
<proteinExistence type="inferred from homology"/>
<dbReference type="PANTHER" id="PTHR33602:SF1">
    <property type="entry name" value="REGULATORY PROTEIN RECX FAMILY PROTEIN"/>
    <property type="match status" value="1"/>
</dbReference>
<evidence type="ECO:0000256" key="5">
    <source>
        <dbReference type="HAMAP-Rule" id="MF_01114"/>
    </source>
</evidence>
<evidence type="ECO:0000256" key="4">
    <source>
        <dbReference type="ARBA" id="ARBA00022490"/>
    </source>
</evidence>
<dbReference type="KEGG" id="tfr:BR63_04800"/>
<evidence type="ECO:0000256" key="2">
    <source>
        <dbReference type="ARBA" id="ARBA00009695"/>
    </source>
</evidence>
<keyword evidence="7" id="KW-1185">Reference proteome</keyword>
<sequence length="156" mass="18165">MMKDPLALALKKLANKVYSFREMQQILTSCGYDQEEITNVLQRLVSWGYLNDEKLAESIYSYHVNYKPCGRSLLLRKMLYKGIPTDIAASVLNHLDEEKELSLAHKLTNKYTANKKGFTRRQLAVKTAHYLKTKGFSTKTIRRIMENLHVFEDQFD</sequence>
<dbReference type="PANTHER" id="PTHR33602">
    <property type="entry name" value="REGULATORY PROTEIN RECX FAMILY PROTEIN"/>
    <property type="match status" value="1"/>
</dbReference>
<dbReference type="Proteomes" id="UP000515847">
    <property type="component" value="Chromosome"/>
</dbReference>
<reference evidence="6 7" key="1">
    <citation type="journal article" date="2019" name="Front. Microbiol.">
        <title>Thermoanaerosceptrum fracticalcis gen. nov. sp. nov., a Novel Fumarate-Fermenting Microorganism From a Deep Fractured Carbonate Aquifer of the US Great Basin.</title>
        <authorList>
            <person name="Hamilton-Brehm S.D."/>
            <person name="Stewart L.E."/>
            <person name="Zavarin M."/>
            <person name="Caldwell M."/>
            <person name="Lawson P.A."/>
            <person name="Onstott T.C."/>
            <person name="Grzymski J."/>
            <person name="Neveux I."/>
            <person name="Lollar B.S."/>
            <person name="Russell C.E."/>
            <person name="Moser D.P."/>
        </authorList>
    </citation>
    <scope>NUCLEOTIDE SEQUENCE [LARGE SCALE GENOMIC DNA]</scope>
    <source>
        <strain evidence="6 7">DRI-13</strain>
    </source>
</reference>